<name>A0A9P4TYS1_9PEZI</name>
<dbReference type="PANTHER" id="PTHR33112:SF16">
    <property type="entry name" value="HETEROKARYON INCOMPATIBILITY DOMAIN-CONTAINING PROTEIN"/>
    <property type="match status" value="1"/>
</dbReference>
<accession>A0A9P4TYS1</accession>
<keyword evidence="3" id="KW-1185">Reference proteome</keyword>
<evidence type="ECO:0000313" key="3">
    <source>
        <dbReference type="Proteomes" id="UP000800235"/>
    </source>
</evidence>
<protein>
    <submittedName>
        <fullName evidence="2">HET-domain-containing protein</fullName>
    </submittedName>
</protein>
<evidence type="ECO:0000259" key="1">
    <source>
        <dbReference type="Pfam" id="PF06985"/>
    </source>
</evidence>
<dbReference type="Pfam" id="PF06985">
    <property type="entry name" value="HET"/>
    <property type="match status" value="1"/>
</dbReference>
<organism evidence="2 3">
    <name type="scientific">Tothia fuscella</name>
    <dbReference type="NCBI Taxonomy" id="1048955"/>
    <lineage>
        <taxon>Eukaryota</taxon>
        <taxon>Fungi</taxon>
        <taxon>Dikarya</taxon>
        <taxon>Ascomycota</taxon>
        <taxon>Pezizomycotina</taxon>
        <taxon>Dothideomycetes</taxon>
        <taxon>Pleosporomycetidae</taxon>
        <taxon>Venturiales</taxon>
        <taxon>Cylindrosympodiaceae</taxon>
        <taxon>Tothia</taxon>
    </lineage>
</organism>
<proteinExistence type="predicted"/>
<dbReference type="PANTHER" id="PTHR33112">
    <property type="entry name" value="DOMAIN PROTEIN, PUTATIVE-RELATED"/>
    <property type="match status" value="1"/>
</dbReference>
<feature type="domain" description="Heterokaryon incompatibility" evidence="1">
    <location>
        <begin position="197"/>
        <end position="340"/>
    </location>
</feature>
<dbReference type="OrthoDB" id="5362512at2759"/>
<evidence type="ECO:0000313" key="2">
    <source>
        <dbReference type="EMBL" id="KAF2430163.1"/>
    </source>
</evidence>
<gene>
    <name evidence="2" type="ORF">EJ08DRAFT_253642</name>
</gene>
<reference evidence="2" key="1">
    <citation type="journal article" date="2020" name="Stud. Mycol.">
        <title>101 Dothideomycetes genomes: a test case for predicting lifestyles and emergence of pathogens.</title>
        <authorList>
            <person name="Haridas S."/>
            <person name="Albert R."/>
            <person name="Binder M."/>
            <person name="Bloem J."/>
            <person name="Labutti K."/>
            <person name="Salamov A."/>
            <person name="Andreopoulos B."/>
            <person name="Baker S."/>
            <person name="Barry K."/>
            <person name="Bills G."/>
            <person name="Bluhm B."/>
            <person name="Cannon C."/>
            <person name="Castanera R."/>
            <person name="Culley D."/>
            <person name="Daum C."/>
            <person name="Ezra D."/>
            <person name="Gonzalez J."/>
            <person name="Henrissat B."/>
            <person name="Kuo A."/>
            <person name="Liang C."/>
            <person name="Lipzen A."/>
            <person name="Lutzoni F."/>
            <person name="Magnuson J."/>
            <person name="Mondo S."/>
            <person name="Nolan M."/>
            <person name="Ohm R."/>
            <person name="Pangilinan J."/>
            <person name="Park H.-J."/>
            <person name="Ramirez L."/>
            <person name="Alfaro M."/>
            <person name="Sun H."/>
            <person name="Tritt A."/>
            <person name="Yoshinaga Y."/>
            <person name="Zwiers L.-H."/>
            <person name="Turgeon B."/>
            <person name="Goodwin S."/>
            <person name="Spatafora J."/>
            <person name="Crous P."/>
            <person name="Grigoriev I."/>
        </authorList>
    </citation>
    <scope>NUCLEOTIDE SEQUENCE</scope>
    <source>
        <strain evidence="2">CBS 130266</strain>
    </source>
</reference>
<sequence>MLASFNKHWASALFKSKLKCTICKDFTSPEVRASLPDILNRSQEECTGCRLLKDIFERYQVETPENAWVSLVAPTSYTSLYRVQSNIFGPLEIFASEDSIFQFSKIPIAPLISGNTSSEASLQKARIWLKDCSENHDLCKNDNISSRSMLEAKNRSLPRRLLDLSGISLVNMAPSGNIRLVEATKTASGKMASETKYACLSHCWGKALLISTKTTNIDEMHTGVPFQSFPKTFQHAMIVAIKLGVLYIWIDSLCIIQDDPQDWGRESQKMASIYSKGHFTIAASHASGSTEGLFSQPADRYRGNELKVHDTDGTTKPVWIRRPIDHNTWPLLKRSWVYQERLLSRRIVHFAKEEIVWECMQTTVCECSRATSSWPASNNIDSKAQHHISLASSSQVDLADRWRTMVVAYTSMKLTYATDIFPALSGLVKSIEVDMGFGYMAGLWCRSLAVDLLWRFVNNNNNVCTRPTTYLAPSWSWASVLGSVTYDTMGGRRLEHSSIGKLHVEIHDANVESEGVDIHGALVAGSVTLEGVLAPAEAYFDKQNYGYPYLRIGEDERISPQWDDSLINEVFTVDVSSNLFLLKMATTTKRKKTKPATNIVAHTIQRVMEFQAEELEPELICLVLQGEGRYYKRLGYVSRYWPEKEKWFENSEFPVKIIIE</sequence>
<comment type="caution">
    <text evidence="2">The sequence shown here is derived from an EMBL/GenBank/DDBJ whole genome shotgun (WGS) entry which is preliminary data.</text>
</comment>
<dbReference type="Proteomes" id="UP000800235">
    <property type="component" value="Unassembled WGS sequence"/>
</dbReference>
<dbReference type="InterPro" id="IPR010730">
    <property type="entry name" value="HET"/>
</dbReference>
<dbReference type="AlphaFoldDB" id="A0A9P4TYS1"/>
<dbReference type="EMBL" id="MU007041">
    <property type="protein sequence ID" value="KAF2430163.1"/>
    <property type="molecule type" value="Genomic_DNA"/>
</dbReference>